<comment type="caution">
    <text evidence="2">The sequence shown here is derived from an EMBL/GenBank/DDBJ whole genome shotgun (WGS) entry which is preliminary data.</text>
</comment>
<gene>
    <name evidence="2" type="ORF">BCR36DRAFT_583727</name>
</gene>
<reference evidence="2 3" key="2">
    <citation type="submission" date="2016-08" db="EMBL/GenBank/DDBJ databases">
        <title>Pervasive Adenine N6-methylation of Active Genes in Fungi.</title>
        <authorList>
            <consortium name="DOE Joint Genome Institute"/>
            <person name="Mondo S.J."/>
            <person name="Dannebaum R.O."/>
            <person name="Kuo R.C."/>
            <person name="Labutti K."/>
            <person name="Haridas S."/>
            <person name="Kuo A."/>
            <person name="Salamov A."/>
            <person name="Ahrendt S.R."/>
            <person name="Lipzen A."/>
            <person name="Sullivan W."/>
            <person name="Andreopoulos W.B."/>
            <person name="Clum A."/>
            <person name="Lindquist E."/>
            <person name="Daum C."/>
            <person name="Ramamoorthy G.K."/>
            <person name="Gryganskyi A."/>
            <person name="Culley D."/>
            <person name="Magnuson J.K."/>
            <person name="James T.Y."/>
            <person name="O'Malley M.A."/>
            <person name="Stajich J.E."/>
            <person name="Spatafora J.W."/>
            <person name="Visel A."/>
            <person name="Grigoriev I.V."/>
        </authorList>
    </citation>
    <scope>NUCLEOTIDE SEQUENCE [LARGE SCALE GENOMIC DNA]</scope>
    <source>
        <strain evidence="3">finn</strain>
    </source>
</reference>
<feature type="chain" id="PRO_5013208775" evidence="1">
    <location>
        <begin position="21"/>
        <end position="245"/>
    </location>
</feature>
<proteinExistence type="predicted"/>
<sequence length="245" mass="27855">MNFKTIFGVTLFAFLSTIKAAPTVDIHNGYASLPVLNETYEDAKKGCSSIAADLYSSKDKSTYACLQLYMADREFKLITPKDAVCFYGNNKPYCVNSKYSNIEECSLTSEKYNYESCIKKLINSPLNIQMSFRDFNTKEKIISSPVIDSRECKGNNGIYLLNDATNYACIVKENWIYDPVTKGVCVKVQLGSEKEKIYCINEENTSINECLHNSESYDYRECARKLVKLGNNVPYTISAYEFYDL</sequence>
<accession>A0A1Y1VA73</accession>
<name>A0A1Y1VA73_9FUNG</name>
<keyword evidence="3" id="KW-1185">Reference proteome</keyword>
<organism evidence="2 3">
    <name type="scientific">Piromyces finnis</name>
    <dbReference type="NCBI Taxonomy" id="1754191"/>
    <lineage>
        <taxon>Eukaryota</taxon>
        <taxon>Fungi</taxon>
        <taxon>Fungi incertae sedis</taxon>
        <taxon>Chytridiomycota</taxon>
        <taxon>Chytridiomycota incertae sedis</taxon>
        <taxon>Neocallimastigomycetes</taxon>
        <taxon>Neocallimastigales</taxon>
        <taxon>Neocallimastigaceae</taxon>
        <taxon>Piromyces</taxon>
    </lineage>
</organism>
<protein>
    <submittedName>
        <fullName evidence="2">Uncharacterized protein</fullName>
    </submittedName>
</protein>
<dbReference type="Proteomes" id="UP000193719">
    <property type="component" value="Unassembled WGS sequence"/>
</dbReference>
<keyword evidence="1" id="KW-0732">Signal</keyword>
<evidence type="ECO:0000256" key="1">
    <source>
        <dbReference type="SAM" id="SignalP"/>
    </source>
</evidence>
<feature type="signal peptide" evidence="1">
    <location>
        <begin position="1"/>
        <end position="20"/>
    </location>
</feature>
<dbReference type="AlphaFoldDB" id="A0A1Y1VA73"/>
<reference evidence="2 3" key="1">
    <citation type="submission" date="2016-08" db="EMBL/GenBank/DDBJ databases">
        <title>Genomes of anaerobic fungi encode conserved fungal cellulosomes for biomass hydrolysis.</title>
        <authorList>
            <consortium name="DOE Joint Genome Institute"/>
            <person name="Haitjema C.H."/>
            <person name="Gilmore S.P."/>
            <person name="Henske J.K."/>
            <person name="Solomon K.V."/>
            <person name="De Groot R."/>
            <person name="Kuo A."/>
            <person name="Mondo S.J."/>
            <person name="Salamov A.A."/>
            <person name="Labutti K."/>
            <person name="Zhao Z."/>
            <person name="Chiniquy J."/>
            <person name="Barry K."/>
            <person name="Brewer H.M."/>
            <person name="Purvine S.O."/>
            <person name="Wright A.T."/>
            <person name="Boxma B."/>
            <person name="Van Alen T."/>
            <person name="Hackstein J.H."/>
            <person name="Baker S.E."/>
            <person name="Grigoriev I.V."/>
            <person name="O'Malley M.A."/>
        </authorList>
    </citation>
    <scope>NUCLEOTIDE SEQUENCE [LARGE SCALE GENOMIC DNA]</scope>
    <source>
        <strain evidence="3">finn</strain>
    </source>
</reference>
<dbReference type="EMBL" id="MCFH01000023">
    <property type="protein sequence ID" value="ORX49654.1"/>
    <property type="molecule type" value="Genomic_DNA"/>
</dbReference>
<evidence type="ECO:0000313" key="2">
    <source>
        <dbReference type="EMBL" id="ORX49654.1"/>
    </source>
</evidence>
<dbReference type="OrthoDB" id="2116920at2759"/>
<evidence type="ECO:0000313" key="3">
    <source>
        <dbReference type="Proteomes" id="UP000193719"/>
    </source>
</evidence>